<reference evidence="17 18" key="1">
    <citation type="submission" date="2011-02" db="EMBL/GenBank/DDBJ databases">
        <title>The Genome Sequence of Sphaeroforma arctica JP610.</title>
        <authorList>
            <consortium name="The Broad Institute Genome Sequencing Platform"/>
            <person name="Russ C."/>
            <person name="Cuomo C."/>
            <person name="Young S.K."/>
            <person name="Zeng Q."/>
            <person name="Gargeya S."/>
            <person name="Alvarado L."/>
            <person name="Berlin A."/>
            <person name="Chapman S.B."/>
            <person name="Chen Z."/>
            <person name="Freedman E."/>
            <person name="Gellesch M."/>
            <person name="Goldberg J."/>
            <person name="Griggs A."/>
            <person name="Gujja S."/>
            <person name="Heilman E."/>
            <person name="Heiman D."/>
            <person name="Howarth C."/>
            <person name="Mehta T."/>
            <person name="Neiman D."/>
            <person name="Pearson M."/>
            <person name="Roberts A."/>
            <person name="Saif S."/>
            <person name="Shea T."/>
            <person name="Shenoy N."/>
            <person name="Sisk P."/>
            <person name="Stolte C."/>
            <person name="Sykes S."/>
            <person name="White J."/>
            <person name="Yandava C."/>
            <person name="Burger G."/>
            <person name="Gray M.W."/>
            <person name="Holland P.W.H."/>
            <person name="King N."/>
            <person name="Lang F.B.F."/>
            <person name="Roger A.J."/>
            <person name="Ruiz-Trillo I."/>
            <person name="Haas B."/>
            <person name="Nusbaum C."/>
            <person name="Birren B."/>
        </authorList>
    </citation>
    <scope>NUCLEOTIDE SEQUENCE [LARGE SCALE GENOMIC DNA]</scope>
    <source>
        <strain evidence="17 18">JP610</strain>
    </source>
</reference>
<comment type="subcellular location">
    <subcellularLocation>
        <location evidence="1">Endomembrane system</location>
        <topology evidence="1">Multi-pass membrane protein</topology>
    </subcellularLocation>
    <subcellularLocation>
        <location evidence="14">Membrane</location>
        <topology evidence="14">Multi-pass membrane protein</topology>
    </subcellularLocation>
</comment>
<dbReference type="InterPro" id="IPR023299">
    <property type="entry name" value="ATPase_P-typ_cyto_dom_N"/>
</dbReference>
<evidence type="ECO:0000256" key="11">
    <source>
        <dbReference type="ARBA" id="ARBA00022989"/>
    </source>
</evidence>
<dbReference type="EC" id="7.2.2.10" evidence="14"/>
<keyword evidence="18" id="KW-1185">Reference proteome</keyword>
<dbReference type="GO" id="GO:0005886">
    <property type="term" value="C:plasma membrane"/>
    <property type="evidence" value="ECO:0007669"/>
    <property type="project" value="TreeGrafter"/>
</dbReference>
<accession>A0A0L0FV21</accession>
<organism evidence="17 18">
    <name type="scientific">Sphaeroforma arctica JP610</name>
    <dbReference type="NCBI Taxonomy" id="667725"/>
    <lineage>
        <taxon>Eukaryota</taxon>
        <taxon>Ichthyosporea</taxon>
        <taxon>Ichthyophonida</taxon>
        <taxon>Sphaeroforma</taxon>
    </lineage>
</organism>
<evidence type="ECO:0000256" key="13">
    <source>
        <dbReference type="ARBA" id="ARBA00023136"/>
    </source>
</evidence>
<dbReference type="GeneID" id="25907734"/>
<dbReference type="FunFam" id="3.40.50.1000:FF:000193">
    <property type="entry name" value="Plasma membrane calcium-transporting ATPase 2"/>
    <property type="match status" value="1"/>
</dbReference>
<feature type="transmembrane region" description="Helical" evidence="14">
    <location>
        <begin position="400"/>
        <end position="429"/>
    </location>
</feature>
<dbReference type="Gene3D" id="1.20.1110.10">
    <property type="entry name" value="Calcium-transporting ATPase, transmembrane domain"/>
    <property type="match status" value="2"/>
</dbReference>
<name>A0A0L0FV21_9EUKA</name>
<dbReference type="AlphaFoldDB" id="A0A0L0FV21"/>
<comment type="similarity">
    <text evidence="14">Belongs to the cation transport ATPase (P-type) (TC 3.A.3) family.</text>
</comment>
<keyword evidence="11 14" id="KW-1133">Transmembrane helix</keyword>
<dbReference type="InterPro" id="IPR004014">
    <property type="entry name" value="ATPase_P-typ_cation-transptr_N"/>
</dbReference>
<evidence type="ECO:0000256" key="10">
    <source>
        <dbReference type="ARBA" id="ARBA00022967"/>
    </source>
</evidence>
<comment type="caution">
    <text evidence="14">Lacks conserved residue(s) required for the propagation of feature annotation.</text>
</comment>
<feature type="transmembrane region" description="Helical" evidence="14">
    <location>
        <begin position="113"/>
        <end position="134"/>
    </location>
</feature>
<dbReference type="InterPro" id="IPR001757">
    <property type="entry name" value="P_typ_ATPase"/>
</dbReference>
<dbReference type="PANTHER" id="PTHR24093:SF369">
    <property type="entry name" value="CALCIUM-TRANSPORTING ATPASE"/>
    <property type="match status" value="1"/>
</dbReference>
<dbReference type="InterPro" id="IPR006408">
    <property type="entry name" value="P-type_ATPase_IIB"/>
</dbReference>
<dbReference type="Pfam" id="PF00122">
    <property type="entry name" value="E1-E2_ATPase"/>
    <property type="match status" value="1"/>
</dbReference>
<dbReference type="FunFam" id="2.70.150.10:FF:000029">
    <property type="entry name" value="Calcium-transporting ATPase"/>
    <property type="match status" value="1"/>
</dbReference>
<feature type="domain" description="Cation-transporting P-type ATPase N-terminal" evidence="16">
    <location>
        <begin position="30"/>
        <end position="105"/>
    </location>
</feature>
<dbReference type="GO" id="GO:0016887">
    <property type="term" value="F:ATP hydrolysis activity"/>
    <property type="evidence" value="ECO:0007669"/>
    <property type="project" value="InterPro"/>
</dbReference>
<evidence type="ECO:0000256" key="5">
    <source>
        <dbReference type="ARBA" id="ARBA00022723"/>
    </source>
</evidence>
<dbReference type="Gene3D" id="3.40.50.1000">
    <property type="entry name" value="HAD superfamily/HAD-like"/>
    <property type="match status" value="1"/>
</dbReference>
<dbReference type="InterPro" id="IPR023214">
    <property type="entry name" value="HAD_sf"/>
</dbReference>
<evidence type="ECO:0000256" key="9">
    <source>
        <dbReference type="ARBA" id="ARBA00022842"/>
    </source>
</evidence>
<keyword evidence="12 14" id="KW-0406">Ion transport</keyword>
<keyword evidence="4 14" id="KW-0812">Transmembrane</keyword>
<evidence type="ECO:0000313" key="17">
    <source>
        <dbReference type="EMBL" id="KNC80411.1"/>
    </source>
</evidence>
<dbReference type="InterPro" id="IPR006068">
    <property type="entry name" value="ATPase_P-typ_cation-transptr_C"/>
</dbReference>
<evidence type="ECO:0000256" key="7">
    <source>
        <dbReference type="ARBA" id="ARBA00022837"/>
    </source>
</evidence>
<dbReference type="NCBIfam" id="TIGR01494">
    <property type="entry name" value="ATPase_P-type"/>
    <property type="match status" value="2"/>
</dbReference>
<dbReference type="SFLD" id="SFLDG00002">
    <property type="entry name" value="C1.7:_P-type_atpase_like"/>
    <property type="match status" value="1"/>
</dbReference>
<dbReference type="Gene3D" id="2.70.150.10">
    <property type="entry name" value="Calcium-transporting ATPase, cytoplasmic transduction domain A"/>
    <property type="match status" value="1"/>
</dbReference>
<sequence>MVSTVCSDVNAGDLVALLGARDVKATLDSSFGGVDGLVKALHADTENGLSAEDDEDIKGRADDFGDNRVPSPPQRSLLLLMWDALHDVTLVILLVAGVISLIIGLTVEEDKSIAWIEGASILGVVAIVVLVDSINNYQKEKQFRELNNVKEDEKVNVLRSGNVCQISKFDVVVGDIICLEQGAEVVADGIIIDAHSLLINESSLTGEADDVAKIPDSASMLVLSSTLVMDGVGRMLVLAVGENSQAGIIKMLCTGMKRTHVLPATSIGDDAAPPVLTEKGEALKDKVLGSETVAQVATIDVDGYQSNDVLQNVPGSDNKNSKLVAKASGTVDNGDEYEKEEVVVSQDGQTALETKLERLAILIGYVGLAVGTLTFVVLSVRFCIEEYPNRGWEKDDFSEFLDFFIIGITVLVVAIPEGLPLAVTLALAFSMKRMLKENNLVRHLHACETMGSATVICSDKTGTLTTNSMTVVKANICQTELKQKESCQSKGISAEATQILLKGIAVNTTAEVQAPESGVGPTEYVGNKTECALLDLVCAHEGSDYREERSKAEVLRLCPFSSERKCMSVAIQLEGEPDTSRVYCKGASEIVYGRCTKQLTKDGCVVDITAADRAMMDKMITTWASEALRTLCLSYKDVSASLAADPETTPVQLETDLICIGIVGIEDPIRPEVPDAIAICKRAGVDVKMVTGDNVSTARAIAKQCGILTDSPDELVMEGRDFRSQILNANGSIKQDVFDTLWPRVKVLARSSPEDKYNMVRGLKATEVVPQVVAVTGDGTNDAPALRQADIGFAMGIQGTSVAKSASDIIILDDNFNSIISALKWGRNVYDSISKFVQFQLTVNVVALVVAFTGACIVQESPLSAVQLLWVNLIMDTLASLALATEPPTDALLLQKPHSRTKALISRGMWQFIFGHSLYQLVVTFFVLFAGPSVFGYAKGETFDGEPNEHYTMVFNVFVWCQLFNEVNARKLHGSIRVLDGILNNKVYIVVMIVQCILQVLIVTYGGRAFGVVALPIELWGYCMLLGFGEMPWNVVVRKCPKLLPESWRTHLKKPLPRPFFLKSKSKSGGAKDFREEQDDAEGDIRLISTSPNKMDELFPQNRHMSMYESALLVILSNTKQPKVRLQTAICLVQERRRAMSENSVPSDDDGLTPTTV</sequence>
<dbReference type="EMBL" id="KQ242155">
    <property type="protein sequence ID" value="KNC80411.1"/>
    <property type="molecule type" value="Genomic_DNA"/>
</dbReference>
<evidence type="ECO:0000256" key="15">
    <source>
        <dbReference type="SAM" id="MobiDB-lite"/>
    </source>
</evidence>
<feature type="region of interest" description="Disordered" evidence="15">
    <location>
        <begin position="1138"/>
        <end position="1157"/>
    </location>
</feature>
<dbReference type="FunFam" id="1.20.1110.10:FF:000014">
    <property type="entry name" value="Calcium-transporting ATPase"/>
    <property type="match status" value="1"/>
</dbReference>
<dbReference type="SFLD" id="SFLDF00027">
    <property type="entry name" value="p-type_atpase"/>
    <property type="match status" value="1"/>
</dbReference>
<keyword evidence="2 14" id="KW-0813">Transport</keyword>
<dbReference type="Pfam" id="PF13246">
    <property type="entry name" value="Cation_ATPase"/>
    <property type="match status" value="1"/>
</dbReference>
<dbReference type="Pfam" id="PF00690">
    <property type="entry name" value="Cation_ATPase_N"/>
    <property type="match status" value="1"/>
</dbReference>
<dbReference type="Pfam" id="PF08282">
    <property type="entry name" value="Hydrolase_3"/>
    <property type="match status" value="1"/>
</dbReference>
<evidence type="ECO:0000256" key="14">
    <source>
        <dbReference type="RuleBase" id="RU361146"/>
    </source>
</evidence>
<dbReference type="SFLD" id="SFLDS00003">
    <property type="entry name" value="Haloacid_Dehalogenase"/>
    <property type="match status" value="1"/>
</dbReference>
<dbReference type="GO" id="GO:0005388">
    <property type="term" value="F:P-type calcium transporter activity"/>
    <property type="evidence" value="ECO:0007669"/>
    <property type="project" value="UniProtKB-EC"/>
</dbReference>
<evidence type="ECO:0000256" key="4">
    <source>
        <dbReference type="ARBA" id="ARBA00022692"/>
    </source>
</evidence>
<dbReference type="NCBIfam" id="TIGR01517">
    <property type="entry name" value="ATPase-IIB_Ca"/>
    <property type="match status" value="1"/>
</dbReference>
<keyword evidence="13 14" id="KW-0472">Membrane</keyword>
<dbReference type="GO" id="GO:0046872">
    <property type="term" value="F:metal ion binding"/>
    <property type="evidence" value="ECO:0007669"/>
    <property type="project" value="UniProtKB-KW"/>
</dbReference>
<dbReference type="SUPFAM" id="SSF56784">
    <property type="entry name" value="HAD-like"/>
    <property type="match status" value="1"/>
</dbReference>
<evidence type="ECO:0000256" key="12">
    <source>
        <dbReference type="ARBA" id="ARBA00023065"/>
    </source>
</evidence>
<protein>
    <recommendedName>
        <fullName evidence="14">Calcium-transporting ATPase</fullName>
        <ecNumber evidence="14">7.2.2.10</ecNumber>
    </recommendedName>
</protein>
<evidence type="ECO:0000256" key="8">
    <source>
        <dbReference type="ARBA" id="ARBA00022840"/>
    </source>
</evidence>
<dbReference type="SMART" id="SM00831">
    <property type="entry name" value="Cation_ATPase_N"/>
    <property type="match status" value="1"/>
</dbReference>
<keyword evidence="5" id="KW-0479">Metal-binding</keyword>
<dbReference type="SUPFAM" id="SSF81660">
    <property type="entry name" value="Metal cation-transporting ATPase, ATP-binding domain N"/>
    <property type="match status" value="1"/>
</dbReference>
<dbReference type="InterPro" id="IPR059000">
    <property type="entry name" value="ATPase_P-type_domA"/>
</dbReference>
<dbReference type="GO" id="GO:0012505">
    <property type="term" value="C:endomembrane system"/>
    <property type="evidence" value="ECO:0007669"/>
    <property type="project" value="UniProtKB-SubCell"/>
</dbReference>
<feature type="transmembrane region" description="Helical" evidence="14">
    <location>
        <begin position="917"/>
        <end position="938"/>
    </location>
</feature>
<dbReference type="InterPro" id="IPR036412">
    <property type="entry name" value="HAD-like_sf"/>
</dbReference>
<dbReference type="OrthoDB" id="116380at2759"/>
<dbReference type="STRING" id="667725.A0A0L0FV21"/>
<evidence type="ECO:0000256" key="2">
    <source>
        <dbReference type="ARBA" id="ARBA00022448"/>
    </source>
</evidence>
<feature type="transmembrane region" description="Helical" evidence="14">
    <location>
        <begin position="84"/>
        <end position="107"/>
    </location>
</feature>
<dbReference type="InterPro" id="IPR008250">
    <property type="entry name" value="ATPase_P-typ_transduc_dom_A_sf"/>
</dbReference>
<keyword evidence="10" id="KW-1278">Translocase</keyword>
<gene>
    <name evidence="17" type="ORF">SARC_07230</name>
</gene>
<dbReference type="Pfam" id="PF00689">
    <property type="entry name" value="Cation_ATPase_C"/>
    <property type="match status" value="1"/>
</dbReference>
<dbReference type="PROSITE" id="PS00154">
    <property type="entry name" value="ATPASE_E1_E2"/>
    <property type="match status" value="1"/>
</dbReference>
<dbReference type="PRINTS" id="PR00119">
    <property type="entry name" value="CATATPASE"/>
</dbReference>
<dbReference type="GO" id="GO:0005524">
    <property type="term" value="F:ATP binding"/>
    <property type="evidence" value="ECO:0007669"/>
    <property type="project" value="UniProtKB-KW"/>
</dbReference>
<keyword evidence="8 14" id="KW-0067">ATP-binding</keyword>
<feature type="transmembrane region" description="Helical" evidence="14">
    <location>
        <begin position="987"/>
        <end position="1007"/>
    </location>
</feature>
<keyword evidence="9" id="KW-0460">Magnesium</keyword>
<evidence type="ECO:0000256" key="6">
    <source>
        <dbReference type="ARBA" id="ARBA00022741"/>
    </source>
</evidence>
<dbReference type="InterPro" id="IPR044492">
    <property type="entry name" value="P_typ_ATPase_HD_dom"/>
</dbReference>
<dbReference type="InterPro" id="IPR018303">
    <property type="entry name" value="ATPase_P-typ_P_site"/>
</dbReference>
<dbReference type="PANTHER" id="PTHR24093">
    <property type="entry name" value="CATION TRANSPORTING ATPASE"/>
    <property type="match status" value="1"/>
</dbReference>
<keyword evidence="7 14" id="KW-0106">Calcium</keyword>
<dbReference type="InterPro" id="IPR023298">
    <property type="entry name" value="ATPase_P-typ_TM_dom_sf"/>
</dbReference>
<comment type="catalytic activity">
    <reaction evidence="14">
        <text>Ca(2+)(in) + ATP + H2O = Ca(2+)(out) + ADP + phosphate + H(+)</text>
        <dbReference type="Rhea" id="RHEA:18105"/>
        <dbReference type="ChEBI" id="CHEBI:15377"/>
        <dbReference type="ChEBI" id="CHEBI:15378"/>
        <dbReference type="ChEBI" id="CHEBI:29108"/>
        <dbReference type="ChEBI" id="CHEBI:30616"/>
        <dbReference type="ChEBI" id="CHEBI:43474"/>
        <dbReference type="ChEBI" id="CHEBI:456216"/>
        <dbReference type="EC" id="7.2.2.10"/>
    </reaction>
</comment>
<evidence type="ECO:0000256" key="1">
    <source>
        <dbReference type="ARBA" id="ARBA00004127"/>
    </source>
</evidence>
<keyword evidence="6 14" id="KW-0547">Nucleotide-binding</keyword>
<feature type="transmembrane region" description="Helical" evidence="14">
    <location>
        <begin position="950"/>
        <end position="967"/>
    </location>
</feature>
<dbReference type="RefSeq" id="XP_014154313.1">
    <property type="nucleotide sequence ID" value="XM_014298838.1"/>
</dbReference>
<dbReference type="CDD" id="cd02081">
    <property type="entry name" value="P-type_ATPase_Ca_PMCA-like"/>
    <property type="match status" value="1"/>
</dbReference>
<feature type="transmembrane region" description="Helical" evidence="14">
    <location>
        <begin position="359"/>
        <end position="380"/>
    </location>
</feature>
<dbReference type="Gene3D" id="3.40.1110.10">
    <property type="entry name" value="Calcium-transporting ATPase, cytoplasmic domain N"/>
    <property type="match status" value="1"/>
</dbReference>
<evidence type="ECO:0000313" key="18">
    <source>
        <dbReference type="Proteomes" id="UP000054560"/>
    </source>
</evidence>
<dbReference type="SUPFAM" id="SSF81665">
    <property type="entry name" value="Calcium ATPase, transmembrane domain M"/>
    <property type="match status" value="1"/>
</dbReference>
<dbReference type="SUPFAM" id="SSF81653">
    <property type="entry name" value="Calcium ATPase, transduction domain A"/>
    <property type="match status" value="1"/>
</dbReference>
<comment type="function">
    <text evidence="14">Catalyzes the hydrolysis of ATP coupled with the transport of calcium.</text>
</comment>
<evidence type="ECO:0000259" key="16">
    <source>
        <dbReference type="SMART" id="SM00831"/>
    </source>
</evidence>
<keyword evidence="3 14" id="KW-0109">Calcium transport</keyword>
<dbReference type="Proteomes" id="UP000054560">
    <property type="component" value="Unassembled WGS sequence"/>
</dbReference>
<dbReference type="PRINTS" id="PR00121">
    <property type="entry name" value="NAKATPASE"/>
</dbReference>
<evidence type="ECO:0000256" key="3">
    <source>
        <dbReference type="ARBA" id="ARBA00022568"/>
    </source>
</evidence>
<dbReference type="eggNOG" id="KOG0204">
    <property type="taxonomic scope" value="Eukaryota"/>
</dbReference>
<proteinExistence type="inferred from homology"/>